<feature type="compositionally biased region" description="Polar residues" evidence="2">
    <location>
        <begin position="74"/>
        <end position="84"/>
    </location>
</feature>
<feature type="coiled-coil region" evidence="1">
    <location>
        <begin position="102"/>
        <end position="168"/>
    </location>
</feature>
<dbReference type="Gene3D" id="1.10.287.1490">
    <property type="match status" value="1"/>
</dbReference>
<feature type="coiled-coil region" evidence="1">
    <location>
        <begin position="247"/>
        <end position="569"/>
    </location>
</feature>
<accession>A0AAV8W5M6</accession>
<feature type="compositionally biased region" description="Polar residues" evidence="2">
    <location>
        <begin position="21"/>
        <end position="35"/>
    </location>
</feature>
<evidence type="ECO:0000313" key="4">
    <source>
        <dbReference type="Proteomes" id="UP001159042"/>
    </source>
</evidence>
<dbReference type="PANTHER" id="PTHR23159">
    <property type="entry name" value="CENTROSOMAL PROTEIN 2"/>
    <property type="match status" value="1"/>
</dbReference>
<feature type="region of interest" description="Disordered" evidence="2">
    <location>
        <begin position="1"/>
        <end position="94"/>
    </location>
</feature>
<organism evidence="3 4">
    <name type="scientific">Exocentrus adspersus</name>
    <dbReference type="NCBI Taxonomy" id="1586481"/>
    <lineage>
        <taxon>Eukaryota</taxon>
        <taxon>Metazoa</taxon>
        <taxon>Ecdysozoa</taxon>
        <taxon>Arthropoda</taxon>
        <taxon>Hexapoda</taxon>
        <taxon>Insecta</taxon>
        <taxon>Pterygota</taxon>
        <taxon>Neoptera</taxon>
        <taxon>Endopterygota</taxon>
        <taxon>Coleoptera</taxon>
        <taxon>Polyphaga</taxon>
        <taxon>Cucujiformia</taxon>
        <taxon>Chrysomeloidea</taxon>
        <taxon>Cerambycidae</taxon>
        <taxon>Lamiinae</taxon>
        <taxon>Acanthocinini</taxon>
        <taxon>Exocentrus</taxon>
    </lineage>
</organism>
<dbReference type="AlphaFoldDB" id="A0AAV8W5M6"/>
<evidence type="ECO:0000313" key="3">
    <source>
        <dbReference type="EMBL" id="KAJ8921251.1"/>
    </source>
</evidence>
<dbReference type="EMBL" id="JANEYG010000011">
    <property type="protein sequence ID" value="KAJ8921251.1"/>
    <property type="molecule type" value="Genomic_DNA"/>
</dbReference>
<keyword evidence="1" id="KW-0175">Coiled coil</keyword>
<keyword evidence="4" id="KW-1185">Reference proteome</keyword>
<gene>
    <name evidence="3" type="ORF">NQ315_013723</name>
</gene>
<feature type="compositionally biased region" description="Basic and acidic residues" evidence="2">
    <location>
        <begin position="50"/>
        <end position="63"/>
    </location>
</feature>
<evidence type="ECO:0000256" key="2">
    <source>
        <dbReference type="SAM" id="MobiDB-lite"/>
    </source>
</evidence>
<protein>
    <submittedName>
        <fullName evidence="3">Uncharacterized protein</fullName>
    </submittedName>
</protein>
<evidence type="ECO:0000256" key="1">
    <source>
        <dbReference type="SAM" id="Coils"/>
    </source>
</evidence>
<comment type="caution">
    <text evidence="3">The sequence shown here is derived from an EMBL/GenBank/DDBJ whole genome shotgun (WGS) entry which is preliminary data.</text>
</comment>
<proteinExistence type="predicted"/>
<dbReference type="Proteomes" id="UP001159042">
    <property type="component" value="Unassembled WGS sequence"/>
</dbReference>
<dbReference type="PANTHER" id="PTHR23159:SF31">
    <property type="entry name" value="CENTROSOME-ASSOCIATED PROTEIN CEP250 ISOFORM X1"/>
    <property type="match status" value="1"/>
</dbReference>
<reference evidence="3 4" key="1">
    <citation type="journal article" date="2023" name="Insect Mol. Biol.">
        <title>Genome sequencing provides insights into the evolution of gene families encoding plant cell wall-degrading enzymes in longhorned beetles.</title>
        <authorList>
            <person name="Shin N.R."/>
            <person name="Okamura Y."/>
            <person name="Kirsch R."/>
            <person name="Pauchet Y."/>
        </authorList>
    </citation>
    <scope>NUCLEOTIDE SEQUENCE [LARGE SCALE GENOMIC DNA]</scope>
    <source>
        <strain evidence="3">EAD_L_NR</strain>
    </source>
</reference>
<feature type="coiled-coil region" evidence="1">
    <location>
        <begin position="595"/>
        <end position="632"/>
    </location>
</feature>
<name>A0AAV8W5M6_9CUCU</name>
<sequence>MKSIKAIFRRGQNPKLDGQNLPDNLSRTSSITNIDAEQKPGKGAKPRKSSSRDRIDKIGESKKNEKKSKQSFSITGVTKNNNKLDSGDSPYPSIDSLQEEEFLQLRRQLQEMAQEKSNLALQLGEQKGQLNMLQKEIQSLKEESNLQLEQLTEENTALRNRLRDVAHSPLSDNEKQQLLYETHHRHHSSSAPASIATNLIDEGHTGDITACPTPDWDKHSSSNVSEVSVACLQDKINQMQETHYSTNEELQATLQELTDLQRQLTELQQENERLNEEKTLMFDSLCRQTERLNDSRSEVESLKQLLYREKDESGQYESAVEREQKLVGLLKSAQEEKQALLLKLEQISNEIQEARAAIVEKDERLTQLSERVQTLESTLDAKHAEHKLLDQELAQAKDQCSGRQIEINRLTDLLDNARTKITELEQDRTLSDKSELDELLDNARKEKDSLESEVAHLKEQLAISKNEIEKLKEQVSVLQEECKVTRNNARTTQCDLEYQREKLLMEKSNLNSQLIEFQEAINELQVQSQCQLEDKRQLSAVLSETQRNLSEAERKNLILETELQELRKIRTEEVEEWEKFQNDLLTSVRVANDFKTEAQQELQRMIMENKSLREKERQLKSEIEKLKELLLCCECVK</sequence>